<accession>A0A7J8S4A0</accession>
<feature type="non-terminal residue" evidence="1">
    <location>
        <position position="75"/>
    </location>
</feature>
<dbReference type="AlphaFoldDB" id="A0A7J8S4A0"/>
<reference evidence="1 2" key="1">
    <citation type="journal article" date="2019" name="Genome Biol. Evol.">
        <title>Insights into the evolution of the New World diploid cottons (Gossypium, subgenus Houzingenia) based on genome sequencing.</title>
        <authorList>
            <person name="Grover C.E."/>
            <person name="Arick M.A. 2nd"/>
            <person name="Thrash A."/>
            <person name="Conover J.L."/>
            <person name="Sanders W.S."/>
            <person name="Peterson D.G."/>
            <person name="Frelichowski J.E."/>
            <person name="Scheffler J.A."/>
            <person name="Scheffler B.E."/>
            <person name="Wendel J.F."/>
        </authorList>
    </citation>
    <scope>NUCLEOTIDE SEQUENCE [LARGE SCALE GENOMIC DNA]</scope>
    <source>
        <strain evidence="1">27</strain>
        <tissue evidence="1">Leaf</tissue>
    </source>
</reference>
<dbReference type="EMBL" id="JABFAC010000008">
    <property type="protein sequence ID" value="MBA0620416.1"/>
    <property type="molecule type" value="Genomic_DNA"/>
</dbReference>
<organism evidence="1 2">
    <name type="scientific">Gossypium davidsonii</name>
    <name type="common">Davidson's cotton</name>
    <name type="synonym">Gossypium klotzschianum subsp. davidsonii</name>
    <dbReference type="NCBI Taxonomy" id="34287"/>
    <lineage>
        <taxon>Eukaryota</taxon>
        <taxon>Viridiplantae</taxon>
        <taxon>Streptophyta</taxon>
        <taxon>Embryophyta</taxon>
        <taxon>Tracheophyta</taxon>
        <taxon>Spermatophyta</taxon>
        <taxon>Magnoliopsida</taxon>
        <taxon>eudicotyledons</taxon>
        <taxon>Gunneridae</taxon>
        <taxon>Pentapetalae</taxon>
        <taxon>rosids</taxon>
        <taxon>malvids</taxon>
        <taxon>Malvales</taxon>
        <taxon>Malvaceae</taxon>
        <taxon>Malvoideae</taxon>
        <taxon>Gossypium</taxon>
    </lineage>
</organism>
<proteinExistence type="predicted"/>
<sequence>MARVSGSFVQSSNDGAMTSSLFVLRMVRGTSYQLTYSYRQDKFVIMLRTMGKPKVMVGGSDNSEFFNGIGIPQAL</sequence>
<dbReference type="Proteomes" id="UP000593561">
    <property type="component" value="Unassembled WGS sequence"/>
</dbReference>
<evidence type="ECO:0000313" key="1">
    <source>
        <dbReference type="EMBL" id="MBA0620416.1"/>
    </source>
</evidence>
<keyword evidence="2" id="KW-1185">Reference proteome</keyword>
<name>A0A7J8S4A0_GOSDV</name>
<evidence type="ECO:0000313" key="2">
    <source>
        <dbReference type="Proteomes" id="UP000593561"/>
    </source>
</evidence>
<protein>
    <submittedName>
        <fullName evidence="1">Uncharacterized protein</fullName>
    </submittedName>
</protein>
<comment type="caution">
    <text evidence="1">The sequence shown here is derived from an EMBL/GenBank/DDBJ whole genome shotgun (WGS) entry which is preliminary data.</text>
</comment>
<gene>
    <name evidence="1" type="ORF">Godav_006131</name>
</gene>